<gene>
    <name evidence="11" type="primary">alr</name>
    <name evidence="11" type="ORF">SAJA_03050</name>
</gene>
<dbReference type="Pfam" id="PF01168">
    <property type="entry name" value="Ala_racemase_N"/>
    <property type="match status" value="1"/>
</dbReference>
<feature type="binding site" evidence="7 9">
    <location>
        <position position="302"/>
    </location>
    <ligand>
        <name>substrate</name>
    </ligand>
</feature>
<dbReference type="AlphaFoldDB" id="A0A423PZY4"/>
<keyword evidence="5 7" id="KW-0663">Pyridoxal phosphate</keyword>
<evidence type="ECO:0000256" key="8">
    <source>
        <dbReference type="PIRSR" id="PIRSR600821-50"/>
    </source>
</evidence>
<comment type="caution">
    <text evidence="11">The sequence shown here is derived from an EMBL/GenBank/DDBJ whole genome shotgun (WGS) entry which is preliminary data.</text>
</comment>
<dbReference type="InParanoid" id="A0A423PZY4"/>
<dbReference type="InterPro" id="IPR011079">
    <property type="entry name" value="Ala_racemase_C"/>
</dbReference>
<dbReference type="HAMAP" id="MF_01201">
    <property type="entry name" value="Ala_racemase"/>
    <property type="match status" value="1"/>
</dbReference>
<evidence type="ECO:0000256" key="7">
    <source>
        <dbReference type="HAMAP-Rule" id="MF_01201"/>
    </source>
</evidence>
<dbReference type="GO" id="GO:0030632">
    <property type="term" value="P:D-alanine biosynthetic process"/>
    <property type="evidence" value="ECO:0007669"/>
    <property type="project" value="UniProtKB-UniRule"/>
</dbReference>
<keyword evidence="6 7" id="KW-0413">Isomerase</keyword>
<evidence type="ECO:0000313" key="11">
    <source>
        <dbReference type="EMBL" id="ROO31295.1"/>
    </source>
</evidence>
<feature type="modified residue" description="N6-(pyridoxal phosphate)lysine" evidence="7 8">
    <location>
        <position position="34"/>
    </location>
</feature>
<evidence type="ECO:0000256" key="2">
    <source>
        <dbReference type="ARBA" id="ARBA00001933"/>
    </source>
</evidence>
<dbReference type="EC" id="5.1.1.1" evidence="4 7"/>
<dbReference type="RefSeq" id="WP_123657170.1">
    <property type="nucleotide sequence ID" value="NZ_AYKG01000006.1"/>
</dbReference>
<evidence type="ECO:0000256" key="4">
    <source>
        <dbReference type="ARBA" id="ARBA00013089"/>
    </source>
</evidence>
<evidence type="ECO:0000256" key="5">
    <source>
        <dbReference type="ARBA" id="ARBA00022898"/>
    </source>
</evidence>
<dbReference type="SMART" id="SM01005">
    <property type="entry name" value="Ala_racemase_C"/>
    <property type="match status" value="1"/>
</dbReference>
<comment type="similarity">
    <text evidence="3 7">Belongs to the alanine racemase family.</text>
</comment>
<evidence type="ECO:0000256" key="3">
    <source>
        <dbReference type="ARBA" id="ARBA00007880"/>
    </source>
</evidence>
<dbReference type="NCBIfam" id="TIGR00492">
    <property type="entry name" value="alr"/>
    <property type="match status" value="1"/>
</dbReference>
<evidence type="ECO:0000256" key="6">
    <source>
        <dbReference type="ARBA" id="ARBA00023235"/>
    </source>
</evidence>
<comment type="catalytic activity">
    <reaction evidence="1 7">
        <text>L-alanine = D-alanine</text>
        <dbReference type="Rhea" id="RHEA:20249"/>
        <dbReference type="ChEBI" id="CHEBI:57416"/>
        <dbReference type="ChEBI" id="CHEBI:57972"/>
        <dbReference type="EC" id="5.1.1.1"/>
    </reaction>
</comment>
<dbReference type="Gene3D" id="3.20.20.10">
    <property type="entry name" value="Alanine racemase"/>
    <property type="match status" value="1"/>
</dbReference>
<dbReference type="PROSITE" id="PS00395">
    <property type="entry name" value="ALANINE_RACEMASE"/>
    <property type="match status" value="1"/>
</dbReference>
<comment type="cofactor">
    <cofactor evidence="2 7 8">
        <name>pyridoxal 5'-phosphate</name>
        <dbReference type="ChEBI" id="CHEBI:597326"/>
    </cofactor>
</comment>
<dbReference type="SUPFAM" id="SSF51419">
    <property type="entry name" value="PLP-binding barrel"/>
    <property type="match status" value="1"/>
</dbReference>
<dbReference type="Pfam" id="PF00842">
    <property type="entry name" value="Ala_racemase_C"/>
    <property type="match status" value="1"/>
</dbReference>
<evidence type="ECO:0000256" key="1">
    <source>
        <dbReference type="ARBA" id="ARBA00000316"/>
    </source>
</evidence>
<organism evidence="11 12">
    <name type="scientific">Salinisphaera japonica YTM-1</name>
    <dbReference type="NCBI Taxonomy" id="1209778"/>
    <lineage>
        <taxon>Bacteria</taxon>
        <taxon>Pseudomonadati</taxon>
        <taxon>Pseudomonadota</taxon>
        <taxon>Gammaproteobacteria</taxon>
        <taxon>Salinisphaerales</taxon>
        <taxon>Salinisphaeraceae</taxon>
        <taxon>Salinisphaera</taxon>
    </lineage>
</organism>
<dbReference type="Proteomes" id="UP000285310">
    <property type="component" value="Unassembled WGS sequence"/>
</dbReference>
<dbReference type="PANTHER" id="PTHR30511">
    <property type="entry name" value="ALANINE RACEMASE"/>
    <property type="match status" value="1"/>
</dbReference>
<dbReference type="GO" id="GO:0005829">
    <property type="term" value="C:cytosol"/>
    <property type="evidence" value="ECO:0007669"/>
    <property type="project" value="TreeGrafter"/>
</dbReference>
<keyword evidence="12" id="KW-1185">Reference proteome</keyword>
<protein>
    <recommendedName>
        <fullName evidence="4 7">Alanine racemase</fullName>
        <ecNumber evidence="4 7">5.1.1.1</ecNumber>
    </recommendedName>
</protein>
<dbReference type="InterPro" id="IPR020622">
    <property type="entry name" value="Ala_racemase_pyridoxalP-BS"/>
</dbReference>
<dbReference type="InterPro" id="IPR001608">
    <property type="entry name" value="Ala_racemase_N"/>
</dbReference>
<dbReference type="FunFam" id="3.20.20.10:FF:000002">
    <property type="entry name" value="Alanine racemase"/>
    <property type="match status" value="1"/>
</dbReference>
<dbReference type="PANTHER" id="PTHR30511:SF0">
    <property type="entry name" value="ALANINE RACEMASE, CATABOLIC-RELATED"/>
    <property type="match status" value="1"/>
</dbReference>
<dbReference type="EMBL" id="AYKG01000006">
    <property type="protein sequence ID" value="ROO31295.1"/>
    <property type="molecule type" value="Genomic_DNA"/>
</dbReference>
<evidence type="ECO:0000313" key="12">
    <source>
        <dbReference type="Proteomes" id="UP000285310"/>
    </source>
</evidence>
<reference evidence="11 12" key="1">
    <citation type="submission" date="2013-10" db="EMBL/GenBank/DDBJ databases">
        <title>Salinisphaera japonica YTM-1 Genome Sequencing.</title>
        <authorList>
            <person name="Lai Q."/>
            <person name="Li C."/>
            <person name="Shao Z."/>
        </authorList>
    </citation>
    <scope>NUCLEOTIDE SEQUENCE [LARGE SCALE GENOMIC DNA]</scope>
    <source>
        <strain evidence="11 12">YTM-1</strain>
    </source>
</reference>
<comment type="function">
    <text evidence="7">Catalyzes the interconversion of L-alanine and D-alanine. May also act on other amino acids.</text>
</comment>
<dbReference type="InterPro" id="IPR029066">
    <property type="entry name" value="PLP-binding_barrel"/>
</dbReference>
<name>A0A423PZY4_9GAMM</name>
<dbReference type="Gene3D" id="2.40.37.10">
    <property type="entry name" value="Lyase, Ornithine Decarboxylase, Chain A, domain 1"/>
    <property type="match status" value="1"/>
</dbReference>
<feature type="binding site" evidence="7 9">
    <location>
        <position position="130"/>
    </location>
    <ligand>
        <name>substrate</name>
    </ligand>
</feature>
<dbReference type="UniPathway" id="UPA00042">
    <property type="reaction ID" value="UER00497"/>
</dbReference>
<dbReference type="OrthoDB" id="9813814at2"/>
<dbReference type="GO" id="GO:0008784">
    <property type="term" value="F:alanine racemase activity"/>
    <property type="evidence" value="ECO:0007669"/>
    <property type="project" value="UniProtKB-UniRule"/>
</dbReference>
<dbReference type="InterPro" id="IPR000821">
    <property type="entry name" value="Ala_racemase"/>
</dbReference>
<proteinExistence type="inferred from homology"/>
<feature type="active site" description="Proton acceptor; specific for L-alanine" evidence="7">
    <location>
        <position position="254"/>
    </location>
</feature>
<dbReference type="FunFam" id="2.40.37.10:FF:000002">
    <property type="entry name" value="Alanine racemase"/>
    <property type="match status" value="1"/>
</dbReference>
<evidence type="ECO:0000256" key="9">
    <source>
        <dbReference type="PIRSR" id="PIRSR600821-52"/>
    </source>
</evidence>
<evidence type="ECO:0000259" key="10">
    <source>
        <dbReference type="SMART" id="SM01005"/>
    </source>
</evidence>
<dbReference type="SUPFAM" id="SSF50621">
    <property type="entry name" value="Alanine racemase C-terminal domain-like"/>
    <property type="match status" value="1"/>
</dbReference>
<dbReference type="GO" id="GO:0030170">
    <property type="term" value="F:pyridoxal phosphate binding"/>
    <property type="evidence" value="ECO:0007669"/>
    <property type="project" value="UniProtKB-UniRule"/>
</dbReference>
<accession>A0A423PZY4</accession>
<feature type="active site" description="Proton acceptor; specific for D-alanine" evidence="7">
    <location>
        <position position="34"/>
    </location>
</feature>
<sequence length="357" mass="37770">MERAVATIDRAALVHNLARVWDLAPAREVFAAVKADGYGHGAGVVATALAEAGCDGFAVSSLDEALQLRWAGITRPIMTLSQPLTADVLAAMGEHGITPVIFERAHLAALADYRGPELAAWLKLDSGMHRLGFPAYEARALTADIKAMTQVRLAGCMTHLGCADDPRDPLTHHQLACFDEALTGLDMPRSIANSAGVIAWPASHADRLRPGIMLYGSSPMTDRTSADLDLAPVMHLSAPLISRRDLGAGEPIGYGATWLTPEPMPIGVIGIGYGDGYPRHAPSGTPVAIGDAIVPLVGRVSMDMITVDLRAAPHAAIGDRATLWGRGLPVDDVAQAAGTIAYELFCRLTPRVRFDVL</sequence>
<feature type="domain" description="Alanine racemase C-terminal" evidence="10">
    <location>
        <begin position="233"/>
        <end position="357"/>
    </location>
</feature>
<dbReference type="InterPro" id="IPR009006">
    <property type="entry name" value="Ala_racemase/Decarboxylase_C"/>
</dbReference>
<dbReference type="FunCoup" id="A0A423PZY4">
    <property type="interactions" value="322"/>
</dbReference>
<comment type="pathway">
    <text evidence="7">Amino-acid biosynthesis; D-alanine biosynthesis; D-alanine from L-alanine: step 1/1.</text>
</comment>
<dbReference type="PRINTS" id="PR00992">
    <property type="entry name" value="ALARACEMASE"/>
</dbReference>